<feature type="non-terminal residue" evidence="1">
    <location>
        <position position="1"/>
    </location>
</feature>
<name>A0A1X0RAC6_RHIZD</name>
<dbReference type="VEuPathDB" id="FungiDB:BCV72DRAFT_202414"/>
<organism evidence="1">
    <name type="scientific">Rhizopus microsporus var. microsporus</name>
    <dbReference type="NCBI Taxonomy" id="86635"/>
    <lineage>
        <taxon>Eukaryota</taxon>
        <taxon>Fungi</taxon>
        <taxon>Fungi incertae sedis</taxon>
        <taxon>Mucoromycota</taxon>
        <taxon>Mucoromycotina</taxon>
        <taxon>Mucoromycetes</taxon>
        <taxon>Mucorales</taxon>
        <taxon>Mucorineae</taxon>
        <taxon>Rhizopodaceae</taxon>
        <taxon>Rhizopus</taxon>
    </lineage>
</organism>
<dbReference type="Proteomes" id="UP000242414">
    <property type="component" value="Unassembled WGS sequence"/>
</dbReference>
<evidence type="ECO:0000313" key="1">
    <source>
        <dbReference type="EMBL" id="ORE09007.1"/>
    </source>
</evidence>
<dbReference type="EMBL" id="KV921881">
    <property type="protein sequence ID" value="ORE09007.1"/>
    <property type="molecule type" value="Genomic_DNA"/>
</dbReference>
<dbReference type="AlphaFoldDB" id="A0A1X0RAC6"/>
<dbReference type="OrthoDB" id="2287941at2759"/>
<reference evidence="1" key="1">
    <citation type="journal article" date="2016" name="Proc. Natl. Acad. Sci. U.S.A.">
        <title>Lipid metabolic changes in an early divergent fungus govern the establishment of a mutualistic symbiosis with endobacteria.</title>
        <authorList>
            <person name="Lastovetsky O.A."/>
            <person name="Gaspar M.L."/>
            <person name="Mondo S.J."/>
            <person name="LaButti K.M."/>
            <person name="Sandor L."/>
            <person name="Grigoriev I.V."/>
            <person name="Henry S.A."/>
            <person name="Pawlowska T.E."/>
        </authorList>
    </citation>
    <scope>NUCLEOTIDE SEQUENCE [LARGE SCALE GENOMIC DNA]</scope>
    <source>
        <strain evidence="1">ATCC 52814</strain>
    </source>
</reference>
<sequence>VNKSDYWRRVVDLDSKALKPQEGGQLRFRDTIQTDSIGVAVFKKRFDRQTRYTARFTVEYEAISYITNLTRRNHQKISGRCVAVGPGRRDMLFCVYENSTPEQPVKFRYTKQQ</sequence>
<gene>
    <name evidence="1" type="ORF">BCV72DRAFT_202414</name>
</gene>
<proteinExistence type="predicted"/>
<accession>A0A1X0RAC6</accession>
<protein>
    <submittedName>
        <fullName evidence="1">Uncharacterized protein</fullName>
    </submittedName>
</protein>